<dbReference type="InterPro" id="IPR045225">
    <property type="entry name" value="Uracil/uridine/allantoin_perm"/>
</dbReference>
<feature type="transmembrane region" description="Helical" evidence="6">
    <location>
        <begin position="418"/>
        <end position="437"/>
    </location>
</feature>
<dbReference type="InterPro" id="IPR001248">
    <property type="entry name" value="Pur-cyt_permease"/>
</dbReference>
<feature type="transmembrane region" description="Helical" evidence="6">
    <location>
        <begin position="301"/>
        <end position="329"/>
    </location>
</feature>
<evidence type="ECO:0000313" key="7">
    <source>
        <dbReference type="EMBL" id="KAG0646505.1"/>
    </source>
</evidence>
<feature type="transmembrane region" description="Helical" evidence="6">
    <location>
        <begin position="364"/>
        <end position="389"/>
    </location>
</feature>
<feature type="transmembrane region" description="Helical" evidence="6">
    <location>
        <begin position="87"/>
        <end position="105"/>
    </location>
</feature>
<dbReference type="PANTHER" id="PTHR30618">
    <property type="entry name" value="NCS1 FAMILY PURINE/PYRIMIDINE TRANSPORTER"/>
    <property type="match status" value="1"/>
</dbReference>
<comment type="similarity">
    <text evidence="2">Belongs to the purine-cytosine permease (2.A.39) family.</text>
</comment>
<dbReference type="GO" id="GO:0015205">
    <property type="term" value="F:nucleobase transmembrane transporter activity"/>
    <property type="evidence" value="ECO:0007669"/>
    <property type="project" value="TreeGrafter"/>
</dbReference>
<keyword evidence="5 6" id="KW-0472">Membrane</keyword>
<feature type="transmembrane region" description="Helical" evidence="6">
    <location>
        <begin position="243"/>
        <end position="264"/>
    </location>
</feature>
<evidence type="ECO:0000313" key="8">
    <source>
        <dbReference type="Proteomes" id="UP000785200"/>
    </source>
</evidence>
<evidence type="ECO:0000256" key="6">
    <source>
        <dbReference type="SAM" id="Phobius"/>
    </source>
</evidence>
<dbReference type="Gene3D" id="1.10.4160.10">
    <property type="entry name" value="Hydantoin permease"/>
    <property type="match status" value="2"/>
</dbReference>
<dbReference type="EMBL" id="VNKQ01000015">
    <property type="protein sequence ID" value="KAG0646505.1"/>
    <property type="molecule type" value="Genomic_DNA"/>
</dbReference>
<evidence type="ECO:0000256" key="2">
    <source>
        <dbReference type="ARBA" id="ARBA00008974"/>
    </source>
</evidence>
<proteinExistence type="inferred from homology"/>
<dbReference type="CDD" id="cd11482">
    <property type="entry name" value="SLC-NCS1sbd_NRT1-like"/>
    <property type="match status" value="1"/>
</dbReference>
<feature type="transmembrane region" description="Helical" evidence="6">
    <location>
        <begin position="168"/>
        <end position="190"/>
    </location>
</feature>
<feature type="transmembrane region" description="Helical" evidence="6">
    <location>
        <begin position="449"/>
        <end position="467"/>
    </location>
</feature>
<keyword evidence="3 6" id="KW-0812">Transmembrane</keyword>
<dbReference type="Pfam" id="PF02133">
    <property type="entry name" value="Transp_cyt_pur"/>
    <property type="match status" value="2"/>
</dbReference>
<gene>
    <name evidence="7" type="ORF">D0Z07_7458</name>
</gene>
<evidence type="ECO:0000256" key="1">
    <source>
        <dbReference type="ARBA" id="ARBA00004141"/>
    </source>
</evidence>
<sequence length="536" mass="59689">MASLRLRTVKEKVQLKGNEAEHEQTDSWSNRDLIPLPPSRRTWGAFHYFGYWAISSLNVSNWQTPNTFLTVGLSVGQSMGVIIVSRALIALFSTIIAWCGLQWHIGFTIQNSVCVTAIWPSFATIENTLPSSMPTTTYQFVGFILFWTFSLPFLFIRPEKFKLPFQVVSIYCGVGMICMMIWSLSVAKGVGPVFSQGQDIPSESRWNSSWLIMSGINQTLGGIAAGITNGSDFSRYAKSPRHYIVGSISSVWIVGTLVSFVGLVTTSACQRIYGEVYWNPPDLLMVMMDSGNGSSKARAGVFFLSAGFALTAMFENICGNAVAGGIDLAGLFPRYIDIRRGALITFIACWVVQPWQLINRAATFITVLSSFSVFLAPLIGMMACDFYVLRRQRIQLSNLYRTHDTAYWYWHGVNWRAIPAWLCGWAPTVGGLIVTVQESNDAPRALFQLYYMAFFIGFFTSGLIFYITMRLFPVPSLGDYDEVDYFGAFTAQEAAKLGVVQLDASDVRLEGVERIEPLQAQEKGPKTEYIVADGAY</sequence>
<dbReference type="AlphaFoldDB" id="A0A9P6VEP0"/>
<evidence type="ECO:0000256" key="5">
    <source>
        <dbReference type="ARBA" id="ARBA00023136"/>
    </source>
</evidence>
<reference evidence="7" key="1">
    <citation type="submission" date="2019-07" db="EMBL/GenBank/DDBJ databases">
        <title>Hyphodiscus hymeniophilus genome sequencing and assembly.</title>
        <authorList>
            <person name="Kramer G."/>
            <person name="Nodwell J."/>
        </authorList>
    </citation>
    <scope>NUCLEOTIDE SEQUENCE</scope>
    <source>
        <strain evidence="7">ATCC 34498</strain>
    </source>
</reference>
<dbReference type="Proteomes" id="UP000785200">
    <property type="component" value="Unassembled WGS sequence"/>
</dbReference>
<evidence type="ECO:0000256" key="3">
    <source>
        <dbReference type="ARBA" id="ARBA00022692"/>
    </source>
</evidence>
<comment type="subcellular location">
    <subcellularLocation>
        <location evidence="1">Membrane</location>
        <topology evidence="1">Multi-pass membrane protein</topology>
    </subcellularLocation>
</comment>
<dbReference type="OrthoDB" id="2018619at2759"/>
<feature type="transmembrane region" description="Helical" evidence="6">
    <location>
        <begin position="137"/>
        <end position="156"/>
    </location>
</feature>
<accession>A0A9P6VEP0</accession>
<dbReference type="PANTHER" id="PTHR30618:SF4">
    <property type="entry name" value="ALLANTOIN PERMEASE"/>
    <property type="match status" value="1"/>
</dbReference>
<keyword evidence="8" id="KW-1185">Reference proteome</keyword>
<evidence type="ECO:0000256" key="4">
    <source>
        <dbReference type="ARBA" id="ARBA00022989"/>
    </source>
</evidence>
<protein>
    <submittedName>
        <fullName evidence="7">Transporter aclS</fullName>
    </submittedName>
</protein>
<dbReference type="GO" id="GO:0005886">
    <property type="term" value="C:plasma membrane"/>
    <property type="evidence" value="ECO:0007669"/>
    <property type="project" value="TreeGrafter"/>
</dbReference>
<keyword evidence="4 6" id="KW-1133">Transmembrane helix</keyword>
<feature type="transmembrane region" description="Helical" evidence="6">
    <location>
        <begin position="341"/>
        <end position="358"/>
    </location>
</feature>
<name>A0A9P6VEP0_9HELO</name>
<comment type="caution">
    <text evidence="7">The sequence shown here is derived from an EMBL/GenBank/DDBJ whole genome shotgun (WGS) entry which is preliminary data.</text>
</comment>
<organism evidence="7 8">
    <name type="scientific">Hyphodiscus hymeniophilus</name>
    <dbReference type="NCBI Taxonomy" id="353542"/>
    <lineage>
        <taxon>Eukaryota</taxon>
        <taxon>Fungi</taxon>
        <taxon>Dikarya</taxon>
        <taxon>Ascomycota</taxon>
        <taxon>Pezizomycotina</taxon>
        <taxon>Leotiomycetes</taxon>
        <taxon>Helotiales</taxon>
        <taxon>Hyphodiscaceae</taxon>
        <taxon>Hyphodiscus</taxon>
    </lineage>
</organism>